<dbReference type="PANTHER" id="PTHR37471">
    <property type="entry name" value="UNNAMED PRODUCT"/>
    <property type="match status" value="1"/>
</dbReference>
<keyword evidence="1" id="KW-0472">Membrane</keyword>
<sequence length="597" mass="68378">MWFSWLSQAVIEWIPVVLSLILIYAPQLSTFVSFLVSSKKRTSGFYWILGSLVGPVWLIPWVCWVWSGWAILWRLDMIGGKGFPGDWGWARWGRVWTGWCFLESVFILYHAVQAFRIQASRPPHDLPANQIELLFLRILQAGMDPLLEMEDGPDTELIHSENELSEALVDVGETTRRGESLESVKSPRALRLVRRLDTADPRAKAFAERLRTWFFRMPWESIKKDNIMEWVAWSAFNSSVDQVAMDPTQKASLEYAVDLISRRTGTIFEEGRTNNVEVMRLTLDRVNIYHRPLVLYALTAVINLGCEAWCRAYGMRRNTIKGIDYMVRIPHDWTPEQGREDKNREPIVFLHGLGFGFLQNQIVIGRLVKRYPSHPIMIVVQPHISMNLFNVNHLRPISKDQFVDSLSSAIEHYRFYDLQAEVSPSTGTKTDEVETVDRGGVVMFSHSKGTVGHSWLMKDRPELIKRSCFADPVVFCLWEGDVCFNFVYREPGNAIELLMSYFIGSELGIANTISRNFNWSHNTLFFEDIPHAHDPSRTAFFLGGKDSILDAQLVKDYLERHGATQCVHFTPSDSHGSAIISGSTLTKILKWLSGDDK</sequence>
<dbReference type="AlphaFoldDB" id="A0A0F7STL0"/>
<dbReference type="InterPro" id="IPR029058">
    <property type="entry name" value="AB_hydrolase_fold"/>
</dbReference>
<name>A0A0F7STL0_PHARH</name>
<feature type="transmembrane region" description="Helical" evidence="1">
    <location>
        <begin position="45"/>
        <end position="72"/>
    </location>
</feature>
<accession>A0A0F7STL0</accession>
<protein>
    <submittedName>
        <fullName evidence="2">Uncharacterized protein</fullName>
    </submittedName>
</protein>
<keyword evidence="1" id="KW-1133">Transmembrane helix</keyword>
<evidence type="ECO:0000256" key="1">
    <source>
        <dbReference type="SAM" id="Phobius"/>
    </source>
</evidence>
<reference evidence="2" key="1">
    <citation type="submission" date="2014-08" db="EMBL/GenBank/DDBJ databases">
        <authorList>
            <person name="Sharma Rahul"/>
            <person name="Thines Marco"/>
        </authorList>
    </citation>
    <scope>NUCLEOTIDE SEQUENCE</scope>
</reference>
<keyword evidence="1" id="KW-0812">Transmembrane</keyword>
<evidence type="ECO:0000313" key="2">
    <source>
        <dbReference type="EMBL" id="CED83358.1"/>
    </source>
</evidence>
<dbReference type="SUPFAM" id="SSF53474">
    <property type="entry name" value="alpha/beta-Hydrolases"/>
    <property type="match status" value="1"/>
</dbReference>
<dbReference type="PANTHER" id="PTHR37471:SF1">
    <property type="entry name" value="AB HYDROLASE-1 DOMAIN-CONTAINING PROTEIN"/>
    <property type="match status" value="1"/>
</dbReference>
<dbReference type="EMBL" id="LN483142">
    <property type="protein sequence ID" value="CED83358.1"/>
    <property type="molecule type" value="Genomic_DNA"/>
</dbReference>
<organism evidence="2">
    <name type="scientific">Phaffia rhodozyma</name>
    <name type="common">Yeast</name>
    <name type="synonym">Xanthophyllomyces dendrorhous</name>
    <dbReference type="NCBI Taxonomy" id="264483"/>
    <lineage>
        <taxon>Eukaryota</taxon>
        <taxon>Fungi</taxon>
        <taxon>Dikarya</taxon>
        <taxon>Basidiomycota</taxon>
        <taxon>Agaricomycotina</taxon>
        <taxon>Tremellomycetes</taxon>
        <taxon>Cystofilobasidiales</taxon>
        <taxon>Mrakiaceae</taxon>
        <taxon>Phaffia</taxon>
    </lineage>
</organism>
<proteinExistence type="predicted"/>